<evidence type="ECO:0000256" key="1">
    <source>
        <dbReference type="SAM" id="MobiDB-lite"/>
    </source>
</evidence>
<name>A0A8H4LR31_9HYPO</name>
<protein>
    <submittedName>
        <fullName evidence="2">Uncharacterized protein</fullName>
    </submittedName>
</protein>
<feature type="compositionally biased region" description="Polar residues" evidence="1">
    <location>
        <begin position="47"/>
        <end position="69"/>
    </location>
</feature>
<proteinExistence type="predicted"/>
<keyword evidence="3" id="KW-1185">Reference proteome</keyword>
<gene>
    <name evidence="2" type="ORF">FALBO_608</name>
</gene>
<feature type="region of interest" description="Disordered" evidence="1">
    <location>
        <begin position="1"/>
        <end position="75"/>
    </location>
</feature>
<dbReference type="Proteomes" id="UP000554235">
    <property type="component" value="Unassembled WGS sequence"/>
</dbReference>
<accession>A0A8H4LR31</accession>
<dbReference type="EMBL" id="JAADYS010000070">
    <property type="protein sequence ID" value="KAF4472483.1"/>
    <property type="molecule type" value="Genomic_DNA"/>
</dbReference>
<sequence>MSTSSDHGSGTRPQSVQTEASVPEHKPQKTNHVPGPDTSGADGQATPDVSSVLASSQRSLTLGPSSRGTTRVPMERVYVPGSNFVPGITPKGWRPQMLPDKCGDAVTFVVDVVGSCRTRNESLQHDPRYQGQSRLDRLQAMRK</sequence>
<dbReference type="AlphaFoldDB" id="A0A8H4LR31"/>
<comment type="caution">
    <text evidence="2">The sequence shown here is derived from an EMBL/GenBank/DDBJ whole genome shotgun (WGS) entry which is preliminary data.</text>
</comment>
<feature type="region of interest" description="Disordered" evidence="1">
    <location>
        <begin position="122"/>
        <end position="143"/>
    </location>
</feature>
<reference evidence="2 3" key="1">
    <citation type="submission" date="2020-01" db="EMBL/GenBank/DDBJ databases">
        <title>Identification and distribution of gene clusters putatively required for synthesis of sphingolipid metabolism inhibitors in phylogenetically diverse species of the filamentous fungus Fusarium.</title>
        <authorList>
            <person name="Kim H.-S."/>
            <person name="Busman M."/>
            <person name="Brown D.W."/>
            <person name="Divon H."/>
            <person name="Uhlig S."/>
            <person name="Proctor R.H."/>
        </authorList>
    </citation>
    <scope>NUCLEOTIDE SEQUENCE [LARGE SCALE GENOMIC DNA]</scope>
    <source>
        <strain evidence="2 3">NRRL 20459</strain>
    </source>
</reference>
<evidence type="ECO:0000313" key="3">
    <source>
        <dbReference type="Proteomes" id="UP000554235"/>
    </source>
</evidence>
<evidence type="ECO:0000313" key="2">
    <source>
        <dbReference type="EMBL" id="KAF4472483.1"/>
    </source>
</evidence>
<organism evidence="2 3">
    <name type="scientific">Fusarium albosuccineum</name>
    <dbReference type="NCBI Taxonomy" id="1237068"/>
    <lineage>
        <taxon>Eukaryota</taxon>
        <taxon>Fungi</taxon>
        <taxon>Dikarya</taxon>
        <taxon>Ascomycota</taxon>
        <taxon>Pezizomycotina</taxon>
        <taxon>Sordariomycetes</taxon>
        <taxon>Hypocreomycetidae</taxon>
        <taxon>Hypocreales</taxon>
        <taxon>Nectriaceae</taxon>
        <taxon>Fusarium</taxon>
        <taxon>Fusarium decemcellulare species complex</taxon>
    </lineage>
</organism>
<feature type="compositionally biased region" description="Polar residues" evidence="1">
    <location>
        <begin position="1"/>
        <end position="20"/>
    </location>
</feature>